<reference evidence="2" key="1">
    <citation type="submission" date="2022-10" db="EMBL/GenBank/DDBJ databases">
        <authorList>
            <person name="Chen Y."/>
            <person name="Dougan E. K."/>
            <person name="Chan C."/>
            <person name="Rhodes N."/>
            <person name="Thang M."/>
        </authorList>
    </citation>
    <scope>NUCLEOTIDE SEQUENCE</scope>
</reference>
<evidence type="ECO:0000256" key="1">
    <source>
        <dbReference type="SAM" id="MobiDB-lite"/>
    </source>
</evidence>
<dbReference type="EMBL" id="CAMXCT030001259">
    <property type="protein sequence ID" value="CAL4775679.1"/>
    <property type="molecule type" value="Genomic_DNA"/>
</dbReference>
<proteinExistence type="predicted"/>
<evidence type="ECO:0000313" key="3">
    <source>
        <dbReference type="EMBL" id="CAL4775679.1"/>
    </source>
</evidence>
<feature type="region of interest" description="Disordered" evidence="1">
    <location>
        <begin position="36"/>
        <end position="110"/>
    </location>
</feature>
<dbReference type="EMBL" id="CAMXCT010001259">
    <property type="protein sequence ID" value="CAI3988367.1"/>
    <property type="molecule type" value="Genomic_DNA"/>
</dbReference>
<comment type="caution">
    <text evidence="2">The sequence shown here is derived from an EMBL/GenBank/DDBJ whole genome shotgun (WGS) entry which is preliminary data.</text>
</comment>
<sequence length="239" mass="26432">MSMLQLSSGHGPSEFHMRGKRNMRAELAAWQQAKALREPKTAVDKAHDENVPEEVPKANAKVNFAQQQRSPGPPAEHCRGTVPSSPLREVTPGPGAVARASPKSPREVSRPWYAGENTEIDIPDLKESMVEDCLQAFEEYAAYRVPPNSPDHRSPATAAAWSVMAPEVEAQAAALPKLLLEAAIEEVAGVPVEKLLERCSLNMSTSCWIMEQQTCQSVLVLKRVVATRRMWLQLETFQR</sequence>
<protein>
    <submittedName>
        <fullName evidence="2">Uncharacterized protein</fullName>
    </submittedName>
</protein>
<dbReference type="Proteomes" id="UP001152797">
    <property type="component" value="Unassembled WGS sequence"/>
</dbReference>
<name>A0A9P1CA45_9DINO</name>
<gene>
    <name evidence="2" type="ORF">C1SCF055_LOCUS15549</name>
</gene>
<dbReference type="EMBL" id="CAMXCT020001259">
    <property type="protein sequence ID" value="CAL1141742.1"/>
    <property type="molecule type" value="Genomic_DNA"/>
</dbReference>
<dbReference type="OrthoDB" id="430368at2759"/>
<dbReference type="AlphaFoldDB" id="A0A9P1CA45"/>
<organism evidence="2">
    <name type="scientific">Cladocopium goreaui</name>
    <dbReference type="NCBI Taxonomy" id="2562237"/>
    <lineage>
        <taxon>Eukaryota</taxon>
        <taxon>Sar</taxon>
        <taxon>Alveolata</taxon>
        <taxon>Dinophyceae</taxon>
        <taxon>Suessiales</taxon>
        <taxon>Symbiodiniaceae</taxon>
        <taxon>Cladocopium</taxon>
    </lineage>
</organism>
<feature type="compositionally biased region" description="Basic and acidic residues" evidence="1">
    <location>
        <begin position="36"/>
        <end position="56"/>
    </location>
</feature>
<evidence type="ECO:0000313" key="2">
    <source>
        <dbReference type="EMBL" id="CAI3988367.1"/>
    </source>
</evidence>
<evidence type="ECO:0000313" key="4">
    <source>
        <dbReference type="Proteomes" id="UP001152797"/>
    </source>
</evidence>
<reference evidence="3 4" key="2">
    <citation type="submission" date="2024-05" db="EMBL/GenBank/DDBJ databases">
        <authorList>
            <person name="Chen Y."/>
            <person name="Shah S."/>
            <person name="Dougan E. K."/>
            <person name="Thang M."/>
            <person name="Chan C."/>
        </authorList>
    </citation>
    <scope>NUCLEOTIDE SEQUENCE [LARGE SCALE GENOMIC DNA]</scope>
</reference>
<keyword evidence="4" id="KW-1185">Reference proteome</keyword>
<accession>A0A9P1CA45</accession>